<evidence type="ECO:0000256" key="2">
    <source>
        <dbReference type="PROSITE-ProRule" id="PRU01240"/>
    </source>
</evidence>
<dbReference type="PANTHER" id="PTHR43399">
    <property type="entry name" value="SUBTILISIN-RELATED"/>
    <property type="match status" value="1"/>
</dbReference>
<dbReference type="InterPro" id="IPR000209">
    <property type="entry name" value="Peptidase_S8/S53_dom"/>
</dbReference>
<dbReference type="OMA" id="MYNCWAN"/>
<dbReference type="GeneID" id="17311075"/>
<feature type="non-terminal residue" evidence="4">
    <location>
        <position position="1"/>
    </location>
</feature>
<dbReference type="InterPro" id="IPR036852">
    <property type="entry name" value="Peptidase_S8/S53_dom_sf"/>
</dbReference>
<reference evidence="5" key="3">
    <citation type="submission" date="2016-03" db="UniProtKB">
        <authorList>
            <consortium name="EnsemblProtists"/>
        </authorList>
    </citation>
    <scope>IDENTIFICATION</scope>
</reference>
<dbReference type="PROSITE" id="PS00137">
    <property type="entry name" value="SUBTILASE_HIS"/>
    <property type="match status" value="1"/>
</dbReference>
<dbReference type="Gene3D" id="3.40.50.200">
    <property type="entry name" value="Peptidase S8/S53 domain"/>
    <property type="match status" value="1"/>
</dbReference>
<keyword evidence="6" id="KW-1185">Reference proteome</keyword>
<dbReference type="HOGENOM" id="CLU_068169_0_0_1"/>
<dbReference type="KEGG" id="gtt:GUITHDRAFT_63496"/>
<evidence type="ECO:0000313" key="4">
    <source>
        <dbReference type="EMBL" id="EKX54358.1"/>
    </source>
</evidence>
<dbReference type="OrthoDB" id="10256524at2759"/>
<dbReference type="InterPro" id="IPR022398">
    <property type="entry name" value="Peptidase_S8_His-AS"/>
</dbReference>
<dbReference type="Proteomes" id="UP000011087">
    <property type="component" value="Unassembled WGS sequence"/>
</dbReference>
<dbReference type="EnsemblProtists" id="EKX54358">
    <property type="protein sequence ID" value="EKX54358"/>
    <property type="gene ID" value="GUITHDRAFT_63496"/>
</dbReference>
<dbReference type="CDD" id="cd04842">
    <property type="entry name" value="Peptidases_S8_Kp43_protease"/>
    <property type="match status" value="1"/>
</dbReference>
<dbReference type="STRING" id="905079.L1K1X3"/>
<dbReference type="GO" id="GO:0004252">
    <property type="term" value="F:serine-type endopeptidase activity"/>
    <property type="evidence" value="ECO:0007669"/>
    <property type="project" value="InterPro"/>
</dbReference>
<reference evidence="6" key="2">
    <citation type="submission" date="2012-11" db="EMBL/GenBank/DDBJ databases">
        <authorList>
            <person name="Kuo A."/>
            <person name="Curtis B.A."/>
            <person name="Tanifuji G."/>
            <person name="Burki F."/>
            <person name="Gruber A."/>
            <person name="Irimia M."/>
            <person name="Maruyama S."/>
            <person name="Arias M.C."/>
            <person name="Ball S.G."/>
            <person name="Gile G.H."/>
            <person name="Hirakawa Y."/>
            <person name="Hopkins J.F."/>
            <person name="Rensing S.A."/>
            <person name="Schmutz J."/>
            <person name="Symeonidi A."/>
            <person name="Elias M."/>
            <person name="Eveleigh R.J."/>
            <person name="Herman E.K."/>
            <person name="Klute M.J."/>
            <person name="Nakayama T."/>
            <person name="Obornik M."/>
            <person name="Reyes-Prieto A."/>
            <person name="Armbrust E.V."/>
            <person name="Aves S.J."/>
            <person name="Beiko R.G."/>
            <person name="Coutinho P."/>
            <person name="Dacks J.B."/>
            <person name="Durnford D.G."/>
            <person name="Fast N.M."/>
            <person name="Green B.R."/>
            <person name="Grisdale C."/>
            <person name="Hempe F."/>
            <person name="Henrissat B."/>
            <person name="Hoppner M.P."/>
            <person name="Ishida K.-I."/>
            <person name="Kim E."/>
            <person name="Koreny L."/>
            <person name="Kroth P.G."/>
            <person name="Liu Y."/>
            <person name="Malik S.-B."/>
            <person name="Maier U.G."/>
            <person name="McRose D."/>
            <person name="Mock T."/>
            <person name="Neilson J.A."/>
            <person name="Onodera N.T."/>
            <person name="Poole A.M."/>
            <person name="Pritham E.J."/>
            <person name="Richards T.A."/>
            <person name="Rocap G."/>
            <person name="Roy S.W."/>
            <person name="Sarai C."/>
            <person name="Schaack S."/>
            <person name="Shirato S."/>
            <person name="Slamovits C.H."/>
            <person name="Spencer D.F."/>
            <person name="Suzuki S."/>
            <person name="Worden A.Z."/>
            <person name="Zauner S."/>
            <person name="Barry K."/>
            <person name="Bell C."/>
            <person name="Bharti A.K."/>
            <person name="Crow J.A."/>
            <person name="Grimwood J."/>
            <person name="Kramer R."/>
            <person name="Lindquist E."/>
            <person name="Lucas S."/>
            <person name="Salamov A."/>
            <person name="McFadden G.I."/>
            <person name="Lane C.E."/>
            <person name="Keeling P.J."/>
            <person name="Gray M.W."/>
            <person name="Grigoriev I.V."/>
            <person name="Archibald J.M."/>
        </authorList>
    </citation>
    <scope>NUCLEOTIDE SEQUENCE</scope>
    <source>
        <strain evidence="6">CCMP2712</strain>
    </source>
</reference>
<comment type="similarity">
    <text evidence="1 2">Belongs to the peptidase S8 family.</text>
</comment>
<organism evidence="4">
    <name type="scientific">Guillardia theta (strain CCMP2712)</name>
    <name type="common">Cryptophyte</name>
    <dbReference type="NCBI Taxonomy" id="905079"/>
    <lineage>
        <taxon>Eukaryota</taxon>
        <taxon>Cryptophyceae</taxon>
        <taxon>Pyrenomonadales</taxon>
        <taxon>Geminigeraceae</taxon>
        <taxon>Guillardia</taxon>
    </lineage>
</organism>
<evidence type="ECO:0000313" key="5">
    <source>
        <dbReference type="EnsemblProtists" id="EKX54358"/>
    </source>
</evidence>
<evidence type="ECO:0000313" key="6">
    <source>
        <dbReference type="Proteomes" id="UP000011087"/>
    </source>
</evidence>
<dbReference type="EMBL" id="JH992967">
    <property type="protein sequence ID" value="EKX54358.1"/>
    <property type="molecule type" value="Genomic_DNA"/>
</dbReference>
<name>L1K1X3_GUITC</name>
<dbReference type="RefSeq" id="XP_005841338.1">
    <property type="nucleotide sequence ID" value="XM_005841281.1"/>
</dbReference>
<gene>
    <name evidence="4" type="ORF">GUITHDRAFT_63496</name>
</gene>
<dbReference type="PaxDb" id="55529-EKX54358"/>
<evidence type="ECO:0000259" key="3">
    <source>
        <dbReference type="Pfam" id="PF00082"/>
    </source>
</evidence>
<sequence length="198" mass="20300">MVDSTVGDVVEGHGTHVCGIVSGNANGQADSQFLAAESGVAPDAKVVFQDAGDSSASGYLNIPADLELGVYSLARGGGAHVHSNSWGGLNNEYSIDTYHTDDFAYLHPDYLIIFAAGNDGPSYASVSEPAVAKNIISVGASAGIPENGWTSPQVELPAITDLATNVASFSSLGPTYDGRFKPDLLAPGQQVVSARSEG</sequence>
<dbReference type="InterPro" id="IPR034058">
    <property type="entry name" value="TagA/B/C/D_pept_dom"/>
</dbReference>
<protein>
    <recommendedName>
        <fullName evidence="3">Peptidase S8/S53 domain-containing protein</fullName>
    </recommendedName>
</protein>
<dbReference type="AlphaFoldDB" id="L1K1X3"/>
<proteinExistence type="inferred from homology"/>
<evidence type="ECO:0000256" key="1">
    <source>
        <dbReference type="ARBA" id="ARBA00011073"/>
    </source>
</evidence>
<dbReference type="GO" id="GO:0006508">
    <property type="term" value="P:proteolysis"/>
    <property type="evidence" value="ECO:0007669"/>
    <property type="project" value="InterPro"/>
</dbReference>
<accession>L1K1X3</accession>
<dbReference type="SUPFAM" id="SSF52743">
    <property type="entry name" value="Subtilisin-like"/>
    <property type="match status" value="1"/>
</dbReference>
<comment type="caution">
    <text evidence="2">Lacks conserved residue(s) required for the propagation of feature annotation.</text>
</comment>
<reference evidence="4 6" key="1">
    <citation type="journal article" date="2012" name="Nature">
        <title>Algal genomes reveal evolutionary mosaicism and the fate of nucleomorphs.</title>
        <authorList>
            <consortium name="DOE Joint Genome Institute"/>
            <person name="Curtis B.A."/>
            <person name="Tanifuji G."/>
            <person name="Burki F."/>
            <person name="Gruber A."/>
            <person name="Irimia M."/>
            <person name="Maruyama S."/>
            <person name="Arias M.C."/>
            <person name="Ball S.G."/>
            <person name="Gile G.H."/>
            <person name="Hirakawa Y."/>
            <person name="Hopkins J.F."/>
            <person name="Kuo A."/>
            <person name="Rensing S.A."/>
            <person name="Schmutz J."/>
            <person name="Symeonidi A."/>
            <person name="Elias M."/>
            <person name="Eveleigh R.J."/>
            <person name="Herman E.K."/>
            <person name="Klute M.J."/>
            <person name="Nakayama T."/>
            <person name="Obornik M."/>
            <person name="Reyes-Prieto A."/>
            <person name="Armbrust E.V."/>
            <person name="Aves S.J."/>
            <person name="Beiko R.G."/>
            <person name="Coutinho P."/>
            <person name="Dacks J.B."/>
            <person name="Durnford D.G."/>
            <person name="Fast N.M."/>
            <person name="Green B.R."/>
            <person name="Grisdale C.J."/>
            <person name="Hempel F."/>
            <person name="Henrissat B."/>
            <person name="Hoppner M.P."/>
            <person name="Ishida K."/>
            <person name="Kim E."/>
            <person name="Koreny L."/>
            <person name="Kroth P.G."/>
            <person name="Liu Y."/>
            <person name="Malik S.B."/>
            <person name="Maier U.G."/>
            <person name="McRose D."/>
            <person name="Mock T."/>
            <person name="Neilson J.A."/>
            <person name="Onodera N.T."/>
            <person name="Poole A.M."/>
            <person name="Pritham E.J."/>
            <person name="Richards T.A."/>
            <person name="Rocap G."/>
            <person name="Roy S.W."/>
            <person name="Sarai C."/>
            <person name="Schaack S."/>
            <person name="Shirato S."/>
            <person name="Slamovits C.H."/>
            <person name="Spencer D.F."/>
            <person name="Suzuki S."/>
            <person name="Worden A.Z."/>
            <person name="Zauner S."/>
            <person name="Barry K."/>
            <person name="Bell C."/>
            <person name="Bharti A.K."/>
            <person name="Crow J.A."/>
            <person name="Grimwood J."/>
            <person name="Kramer R."/>
            <person name="Lindquist E."/>
            <person name="Lucas S."/>
            <person name="Salamov A."/>
            <person name="McFadden G.I."/>
            <person name="Lane C.E."/>
            <person name="Keeling P.J."/>
            <person name="Gray M.W."/>
            <person name="Grigoriev I.V."/>
            <person name="Archibald J.M."/>
        </authorList>
    </citation>
    <scope>NUCLEOTIDE SEQUENCE</scope>
    <source>
        <strain evidence="4 6">CCMP2712</strain>
    </source>
</reference>
<feature type="domain" description="Peptidase S8/S53" evidence="3">
    <location>
        <begin position="10"/>
        <end position="190"/>
    </location>
</feature>
<dbReference type="Pfam" id="PF00082">
    <property type="entry name" value="Peptidase_S8"/>
    <property type="match status" value="1"/>
</dbReference>
<dbReference type="InterPro" id="IPR051048">
    <property type="entry name" value="Peptidase_S8/S53_subtilisin"/>
</dbReference>
<dbReference type="PANTHER" id="PTHR43399:SF4">
    <property type="entry name" value="CELL WALL-ASSOCIATED PROTEASE"/>
    <property type="match status" value="1"/>
</dbReference>
<dbReference type="PROSITE" id="PS51892">
    <property type="entry name" value="SUBTILASE"/>
    <property type="match status" value="1"/>
</dbReference>